<dbReference type="Proteomes" id="UP000594459">
    <property type="component" value="Chromosome"/>
</dbReference>
<organism evidence="1 2">
    <name type="scientific">Qipengyuania soli</name>
    <dbReference type="NCBI Taxonomy" id="2782568"/>
    <lineage>
        <taxon>Bacteria</taxon>
        <taxon>Pseudomonadati</taxon>
        <taxon>Pseudomonadota</taxon>
        <taxon>Alphaproteobacteria</taxon>
        <taxon>Sphingomonadales</taxon>
        <taxon>Erythrobacteraceae</taxon>
        <taxon>Qipengyuania</taxon>
    </lineage>
</organism>
<name>A0A7S8F4N2_9SPHN</name>
<sequence>MQRLSPELAAIEEVCVKGIKWGREARASRPLSPPPEGPELLLLAQDPNPVKIAHRNPFELAAITDGVFLQNGDWGLSG</sequence>
<dbReference type="AlphaFoldDB" id="A0A7S8F4N2"/>
<dbReference type="RefSeq" id="WP_200982041.1">
    <property type="nucleotide sequence ID" value="NZ_CP064654.1"/>
</dbReference>
<reference evidence="1 2" key="1">
    <citation type="submission" date="2020-11" db="EMBL/GenBank/DDBJ databases">
        <title>The genome sequence of Erythrobacter sp. 6D36.</title>
        <authorList>
            <person name="Liu Y."/>
        </authorList>
    </citation>
    <scope>NUCLEOTIDE SEQUENCE [LARGE SCALE GENOMIC DNA]</scope>
    <source>
        <strain evidence="1 2">6D36</strain>
    </source>
</reference>
<keyword evidence="2" id="KW-1185">Reference proteome</keyword>
<evidence type="ECO:0000313" key="1">
    <source>
        <dbReference type="EMBL" id="QPC99037.1"/>
    </source>
</evidence>
<gene>
    <name evidence="1" type="ORF">IRL76_00135</name>
</gene>
<protein>
    <submittedName>
        <fullName evidence="1">Uncharacterized protein</fullName>
    </submittedName>
</protein>
<dbReference type="EMBL" id="CP064654">
    <property type="protein sequence ID" value="QPC99037.1"/>
    <property type="molecule type" value="Genomic_DNA"/>
</dbReference>
<dbReference type="KEGG" id="qso:IRL76_00135"/>
<accession>A0A7S8F4N2</accession>
<proteinExistence type="predicted"/>
<evidence type="ECO:0000313" key="2">
    <source>
        <dbReference type="Proteomes" id="UP000594459"/>
    </source>
</evidence>